<dbReference type="InterPro" id="IPR050966">
    <property type="entry name" value="Glutamyl_endopeptidase"/>
</dbReference>
<evidence type="ECO:0000313" key="3">
    <source>
        <dbReference type="Proteomes" id="UP000249340"/>
    </source>
</evidence>
<reference evidence="3" key="1">
    <citation type="submission" date="2018-07" db="EMBL/GenBank/DDBJ databases">
        <title>Streptacidiphilus bronchialis DSM 106435 chromosome.</title>
        <authorList>
            <person name="Batra D."/>
            <person name="Gulvik C.A."/>
        </authorList>
    </citation>
    <scope>NUCLEOTIDE SEQUENCE [LARGE SCALE GENOMIC DNA]</scope>
    <source>
        <strain evidence="3">DSM 106435</strain>
    </source>
</reference>
<dbReference type="Gene3D" id="2.40.10.10">
    <property type="entry name" value="Trypsin-like serine proteases"/>
    <property type="match status" value="2"/>
</dbReference>
<dbReference type="KEGG" id="stri:C7M71_007845"/>
<dbReference type="Pfam" id="PF13365">
    <property type="entry name" value="Trypsin_2"/>
    <property type="match status" value="1"/>
</dbReference>
<evidence type="ECO:0008006" key="4">
    <source>
        <dbReference type="Google" id="ProtNLM"/>
    </source>
</evidence>
<evidence type="ECO:0000256" key="1">
    <source>
        <dbReference type="ARBA" id="ARBA00022729"/>
    </source>
</evidence>
<dbReference type="PANTHER" id="PTHR15462">
    <property type="entry name" value="SERINE PROTEASE"/>
    <property type="match status" value="1"/>
</dbReference>
<dbReference type="AlphaFoldDB" id="A0A345T5L0"/>
<sequence>MGALFHGPLEDGHFCTASVVDSPGRSLIVTAAHCLDDSTDDVTFVPGYRDGKAPYGVWRLTASFVDKRWSDNSDEDLDVAFAIVAPQGGKRIGDVVSGNKLGLNPGNGRKVRLTGYPDSQDEPLSCFNTATRVGTTQLRIECTEYSRGTSGSPWVTGVDRTTHIGTVIGVIGGHQQGGDTDEVSYSSYFGKDIGALYRQAVAHGG</sequence>
<gene>
    <name evidence="2" type="ORF">C7M71_007845</name>
</gene>
<dbReference type="EMBL" id="CP031264">
    <property type="protein sequence ID" value="AXI81265.1"/>
    <property type="molecule type" value="Genomic_DNA"/>
</dbReference>
<dbReference type="OrthoDB" id="3507155at2"/>
<dbReference type="SUPFAM" id="SSF50494">
    <property type="entry name" value="Trypsin-like serine proteases"/>
    <property type="match status" value="1"/>
</dbReference>
<proteinExistence type="predicted"/>
<dbReference type="InterPro" id="IPR043504">
    <property type="entry name" value="Peptidase_S1_PA_chymotrypsin"/>
</dbReference>
<evidence type="ECO:0000313" key="2">
    <source>
        <dbReference type="EMBL" id="AXI81265.1"/>
    </source>
</evidence>
<dbReference type="Proteomes" id="UP000249340">
    <property type="component" value="Chromosome"/>
</dbReference>
<accession>A0A345T5L0</accession>
<organism evidence="2 3">
    <name type="scientific">Peterkaempfera bronchialis</name>
    <dbReference type="NCBI Taxonomy" id="2126346"/>
    <lineage>
        <taxon>Bacteria</taxon>
        <taxon>Bacillati</taxon>
        <taxon>Actinomycetota</taxon>
        <taxon>Actinomycetes</taxon>
        <taxon>Kitasatosporales</taxon>
        <taxon>Streptomycetaceae</taxon>
        <taxon>Peterkaempfera</taxon>
    </lineage>
</organism>
<dbReference type="InterPro" id="IPR009003">
    <property type="entry name" value="Peptidase_S1_PA"/>
</dbReference>
<keyword evidence="1" id="KW-0732">Signal</keyword>
<name>A0A345T5L0_9ACTN</name>
<protein>
    <recommendedName>
        <fullName evidence="4">Serine protease</fullName>
    </recommendedName>
</protein>
<keyword evidence="3" id="KW-1185">Reference proteome</keyword>